<proteinExistence type="predicted"/>
<keyword evidence="2" id="KW-1185">Reference proteome</keyword>
<evidence type="ECO:0000313" key="1">
    <source>
        <dbReference type="EMBL" id="KZE18033.1"/>
    </source>
</evidence>
<gene>
    <name evidence="1" type="ORF">AVT10_09605</name>
</gene>
<reference evidence="2" key="1">
    <citation type="submission" date="2016-01" db="EMBL/GenBank/DDBJ databases">
        <title>Draft genome of Chromobacterium sp. F49.</title>
        <authorList>
            <person name="Hong K.W."/>
        </authorList>
    </citation>
    <scope>NUCLEOTIDE SEQUENCE [LARGE SCALE GENOMIC DNA]</scope>
    <source>
        <strain evidence="2">CN3</strain>
    </source>
</reference>
<name>A0ABR5YF38_9SPHN</name>
<protein>
    <recommendedName>
        <fullName evidence="3">Glycosyltransferase</fullName>
    </recommendedName>
</protein>
<accession>A0ABR5YF38</accession>
<evidence type="ECO:0000313" key="2">
    <source>
        <dbReference type="Proteomes" id="UP000076609"/>
    </source>
</evidence>
<comment type="caution">
    <text evidence="1">The sequence shown here is derived from an EMBL/GenBank/DDBJ whole genome shotgun (WGS) entry which is preliminary data.</text>
</comment>
<organism evidence="1 2">
    <name type="scientific">Sphingomonas hankookensis</name>
    <dbReference type="NCBI Taxonomy" id="563996"/>
    <lineage>
        <taxon>Bacteria</taxon>
        <taxon>Pseudomonadati</taxon>
        <taxon>Pseudomonadota</taxon>
        <taxon>Alphaproteobacteria</taxon>
        <taxon>Sphingomonadales</taxon>
        <taxon>Sphingomonadaceae</taxon>
        <taxon>Sphingomonas</taxon>
    </lineage>
</organism>
<sequence>MYLAALRRYAFVRLRTVKQRPHKLPFPLVVSLTSYSKRFDTLAPTLATLLSQEVKADATVLWIAPADIDALPAEVRALEAHGLTIRTTPDLRSYKKIIPALEAYPDAAIVTADDDVYYPADWLGYLVDDWRADRREILCTRAHRMKRQGDGLAPYVEWEHQVDDLGDSPNLFGTGIGGILYPPGIFHPDVTRVDRLLELCPTTDDVWLNWMARLSGATVRRVGPRRRFREWPGSQEVALMNVNFVNGSNNDRQIAQIVEAYGVPENVR</sequence>
<dbReference type="SUPFAM" id="SSF53448">
    <property type="entry name" value="Nucleotide-diphospho-sugar transferases"/>
    <property type="match status" value="1"/>
</dbReference>
<evidence type="ECO:0008006" key="3">
    <source>
        <dbReference type="Google" id="ProtNLM"/>
    </source>
</evidence>
<dbReference type="InterPro" id="IPR029044">
    <property type="entry name" value="Nucleotide-diphossugar_trans"/>
</dbReference>
<dbReference type="EMBL" id="LQQO01000003">
    <property type="protein sequence ID" value="KZE18033.1"/>
    <property type="molecule type" value="Genomic_DNA"/>
</dbReference>
<dbReference type="Proteomes" id="UP000076609">
    <property type="component" value="Unassembled WGS sequence"/>
</dbReference>